<name>A0A077UJR3_9STAP</name>
<sequence>MTNYKAVVLDMDDTLLNSDNVVSEETAKYLTTIQDEGIYVVLASGRPTEGMIPTARELKLPEHHSYIISYNGSKTINMANEEVEVSKSISKQDFDEIVDYCRDRGFFVLTYHEGQIIYDCEHEYMNIEAELTGLPMKHVDDIKAYIQDDVPKVMGVDYVANITEARIDLNGVFNDNVDATTSKPFFLEFMAKDVSKGNAIKALCHKLGFTVDQVVAFGDSMNDKSMFEVAGLAIAMGNASDELKEYADEVTLDHNNNGIPHALRNLF</sequence>
<dbReference type="Pfam" id="PF08282">
    <property type="entry name" value="Hydrolase_3"/>
    <property type="match status" value="1"/>
</dbReference>
<dbReference type="GO" id="GO:0016791">
    <property type="term" value="F:phosphatase activity"/>
    <property type="evidence" value="ECO:0007669"/>
    <property type="project" value="UniProtKB-ARBA"/>
</dbReference>
<dbReference type="RefSeq" id="WP_047531134.1">
    <property type="nucleotide sequence ID" value="NZ_CCEH01000014.1"/>
</dbReference>
<dbReference type="InterPro" id="IPR036412">
    <property type="entry name" value="HAD-like_sf"/>
</dbReference>
<dbReference type="GO" id="GO:0005829">
    <property type="term" value="C:cytosol"/>
    <property type="evidence" value="ECO:0007669"/>
    <property type="project" value="TreeGrafter"/>
</dbReference>
<dbReference type="InterPro" id="IPR006379">
    <property type="entry name" value="HAD-SF_hydro_IIB"/>
</dbReference>
<accession>A0A077UJR3</accession>
<keyword evidence="1" id="KW-0378">Hydrolase</keyword>
<dbReference type="Gene3D" id="3.30.1240.10">
    <property type="match status" value="1"/>
</dbReference>
<protein>
    <submittedName>
        <fullName evidence="1">Hydrolase (HAD superfamily)</fullName>
        <ecNumber evidence="1">3.-.-.-</ecNumber>
    </submittedName>
</protein>
<dbReference type="PANTHER" id="PTHR10000:SF8">
    <property type="entry name" value="HAD SUPERFAMILY HYDROLASE-LIKE, TYPE 3"/>
    <property type="match status" value="1"/>
</dbReference>
<dbReference type="AlphaFoldDB" id="A0A077UJR3"/>
<evidence type="ECO:0000313" key="1">
    <source>
        <dbReference type="EMBL" id="CDR28591.1"/>
    </source>
</evidence>
<proteinExistence type="predicted"/>
<dbReference type="NCBIfam" id="TIGR01484">
    <property type="entry name" value="HAD-SF-IIB"/>
    <property type="match status" value="1"/>
</dbReference>
<dbReference type="CDD" id="cd07516">
    <property type="entry name" value="HAD_Pase"/>
    <property type="match status" value="1"/>
</dbReference>
<dbReference type="NCBIfam" id="TIGR00099">
    <property type="entry name" value="Cof-subfamily"/>
    <property type="match status" value="1"/>
</dbReference>
<gene>
    <name evidence="1" type="ORF">ERS140147_01728</name>
</gene>
<dbReference type="GO" id="GO:0000287">
    <property type="term" value="F:magnesium ion binding"/>
    <property type="evidence" value="ECO:0007669"/>
    <property type="project" value="TreeGrafter"/>
</dbReference>
<dbReference type="SFLD" id="SFLDS00003">
    <property type="entry name" value="Haloacid_Dehalogenase"/>
    <property type="match status" value="1"/>
</dbReference>
<organism evidence="1 2">
    <name type="scientific">Staphylococcus schweitzeri</name>
    <dbReference type="NCBI Taxonomy" id="1654388"/>
    <lineage>
        <taxon>Bacteria</taxon>
        <taxon>Bacillati</taxon>
        <taxon>Bacillota</taxon>
        <taxon>Bacilli</taxon>
        <taxon>Bacillales</taxon>
        <taxon>Staphylococcaceae</taxon>
        <taxon>Staphylococcus</taxon>
    </lineage>
</organism>
<dbReference type="EC" id="3.-.-.-" evidence="1"/>
<dbReference type="SUPFAM" id="SSF56784">
    <property type="entry name" value="HAD-like"/>
    <property type="match status" value="1"/>
</dbReference>
<dbReference type="Proteomes" id="UP000044616">
    <property type="component" value="Unassembled WGS sequence"/>
</dbReference>
<dbReference type="InterPro" id="IPR023214">
    <property type="entry name" value="HAD_sf"/>
</dbReference>
<dbReference type="SFLD" id="SFLDG01140">
    <property type="entry name" value="C2.B:_Phosphomannomutase_and_P"/>
    <property type="match status" value="1"/>
</dbReference>
<evidence type="ECO:0000313" key="2">
    <source>
        <dbReference type="Proteomes" id="UP000044616"/>
    </source>
</evidence>
<dbReference type="InterPro" id="IPR000150">
    <property type="entry name" value="Cof"/>
</dbReference>
<dbReference type="Gene3D" id="3.40.50.1000">
    <property type="entry name" value="HAD superfamily/HAD-like"/>
    <property type="match status" value="1"/>
</dbReference>
<reference evidence="1 2" key="1">
    <citation type="submission" date="2014-05" db="EMBL/GenBank/DDBJ databases">
        <authorList>
            <person name="Aslett A.Martin."/>
            <person name="De Silva Nishadi"/>
        </authorList>
    </citation>
    <scope>NUCLEOTIDE SEQUENCE [LARGE SCALE GENOMIC DNA]</scope>
</reference>
<dbReference type="EMBL" id="CCEH01000014">
    <property type="protein sequence ID" value="CDR28591.1"/>
    <property type="molecule type" value="Genomic_DNA"/>
</dbReference>
<dbReference type="PANTHER" id="PTHR10000">
    <property type="entry name" value="PHOSPHOSERINE PHOSPHATASE"/>
    <property type="match status" value="1"/>
</dbReference>